<accession>A0ABR2VQL2</accession>
<gene>
    <name evidence="3" type="primary">STF2</name>
    <name evidence="3" type="ORF">K7432_014201</name>
</gene>
<dbReference type="InterPro" id="IPR006861">
    <property type="entry name" value="HABP4_PAIRBP1-bd"/>
</dbReference>
<feature type="compositionally biased region" description="Polar residues" evidence="1">
    <location>
        <begin position="56"/>
        <end position="65"/>
    </location>
</feature>
<evidence type="ECO:0000259" key="2">
    <source>
        <dbReference type="Pfam" id="PF04774"/>
    </source>
</evidence>
<dbReference type="Pfam" id="PF04774">
    <property type="entry name" value="HABP4_PAI-RBP1"/>
    <property type="match status" value="1"/>
</dbReference>
<feature type="domain" description="Hyaluronan/mRNA-binding protein" evidence="2">
    <location>
        <begin position="28"/>
        <end position="59"/>
    </location>
</feature>
<evidence type="ECO:0000256" key="1">
    <source>
        <dbReference type="SAM" id="MobiDB-lite"/>
    </source>
</evidence>
<name>A0ABR2VQL2_9FUNG</name>
<dbReference type="Proteomes" id="UP001479436">
    <property type="component" value="Unassembled WGS sequence"/>
</dbReference>
<feature type="region of interest" description="Disordered" evidence="1">
    <location>
        <begin position="1"/>
        <end position="71"/>
    </location>
</feature>
<feature type="compositionally biased region" description="Basic and acidic residues" evidence="1">
    <location>
        <begin position="1"/>
        <end position="18"/>
    </location>
</feature>
<keyword evidence="4" id="KW-1185">Reference proteome</keyword>
<organism evidence="3 4">
    <name type="scientific">Basidiobolus ranarum</name>
    <dbReference type="NCBI Taxonomy" id="34480"/>
    <lineage>
        <taxon>Eukaryota</taxon>
        <taxon>Fungi</taxon>
        <taxon>Fungi incertae sedis</taxon>
        <taxon>Zoopagomycota</taxon>
        <taxon>Entomophthoromycotina</taxon>
        <taxon>Basidiobolomycetes</taxon>
        <taxon>Basidiobolales</taxon>
        <taxon>Basidiobolaceae</taxon>
        <taxon>Basidiobolus</taxon>
    </lineage>
</organism>
<dbReference type="EMBL" id="JASJQH010008430">
    <property type="protein sequence ID" value="KAK9692745.1"/>
    <property type="molecule type" value="Genomic_DNA"/>
</dbReference>
<proteinExistence type="predicted"/>
<reference evidence="3 4" key="1">
    <citation type="submission" date="2023-04" db="EMBL/GenBank/DDBJ databases">
        <title>Genome of Basidiobolus ranarum AG-B5.</title>
        <authorList>
            <person name="Stajich J.E."/>
            <person name="Carter-House D."/>
            <person name="Gryganskyi A."/>
        </authorList>
    </citation>
    <scope>NUCLEOTIDE SEQUENCE [LARGE SCALE GENOMIC DNA]</scope>
    <source>
        <strain evidence="3 4">AG-B5</strain>
    </source>
</reference>
<evidence type="ECO:0000313" key="3">
    <source>
        <dbReference type="EMBL" id="KAK9692745.1"/>
    </source>
</evidence>
<protein>
    <submittedName>
        <fullName evidence="3">ATPase stabilizing factor 15 kDa protein</fullName>
    </submittedName>
</protein>
<evidence type="ECO:0000313" key="4">
    <source>
        <dbReference type="Proteomes" id="UP001479436"/>
    </source>
</evidence>
<comment type="caution">
    <text evidence="3">The sequence shown here is derived from an EMBL/GenBank/DDBJ whole genome shotgun (WGS) entry which is preliminary data.</text>
</comment>
<sequence length="71" mass="7925">MTLADKKTHVPKSREHHVSRNGAPADPNFMKKQGAGRGNWGSYEDDLEEEVHDVAPTSQKTQTKINVVPQE</sequence>